<evidence type="ECO:0000256" key="2">
    <source>
        <dbReference type="ARBA" id="ARBA00013072"/>
    </source>
</evidence>
<dbReference type="GO" id="GO:0006526">
    <property type="term" value="P:L-arginine biosynthetic process"/>
    <property type="evidence" value="ECO:0007669"/>
    <property type="project" value="UniProtKB-KW"/>
</dbReference>
<dbReference type="InterPro" id="IPR036291">
    <property type="entry name" value="NAD(P)-bd_dom_sf"/>
</dbReference>
<dbReference type="InterPro" id="IPR000706">
    <property type="entry name" value="AGPR_type-1"/>
</dbReference>
<feature type="active site" evidence="8">
    <location>
        <position position="149"/>
    </location>
</feature>
<keyword evidence="3" id="KW-0055">Arginine biosynthesis</keyword>
<dbReference type="EC" id="1.2.1.38" evidence="2"/>
<evidence type="ECO:0000256" key="8">
    <source>
        <dbReference type="PROSITE-ProRule" id="PRU10010"/>
    </source>
</evidence>
<keyword evidence="11" id="KW-1185">Reference proteome</keyword>
<dbReference type="InterPro" id="IPR058924">
    <property type="entry name" value="AGPR_dimerisation_dom"/>
</dbReference>
<reference evidence="10 11" key="1">
    <citation type="submission" date="2017-07" db="EMBL/GenBank/DDBJ databases">
        <title>Fictibacillus sp. nov. GDSW-R2A3 Genome sequencing and assembly.</title>
        <authorList>
            <person name="Mayilraj S."/>
        </authorList>
    </citation>
    <scope>NUCLEOTIDE SEQUENCE [LARGE SCALE GENOMIC DNA]</scope>
    <source>
        <strain evidence="10 11">GDSW-R2A3</strain>
    </source>
</reference>
<keyword evidence="6" id="KW-0560">Oxidoreductase</keyword>
<dbReference type="InterPro" id="IPR050085">
    <property type="entry name" value="AGPR"/>
</dbReference>
<evidence type="ECO:0000256" key="4">
    <source>
        <dbReference type="ARBA" id="ARBA00022605"/>
    </source>
</evidence>
<dbReference type="GO" id="GO:0070401">
    <property type="term" value="F:NADP+ binding"/>
    <property type="evidence" value="ECO:0007669"/>
    <property type="project" value="InterPro"/>
</dbReference>
<name>A0A235F4N5_9BACL</name>
<dbReference type="PANTHER" id="PTHR32338:SF10">
    <property type="entry name" value="N-ACETYL-GAMMA-GLUTAMYL-PHOSPHATE REDUCTASE, CHLOROPLASTIC-RELATED"/>
    <property type="match status" value="1"/>
</dbReference>
<dbReference type="OrthoDB" id="9801289at2"/>
<dbReference type="GO" id="GO:0003942">
    <property type="term" value="F:N-acetyl-gamma-glutamyl-phosphate reductase activity"/>
    <property type="evidence" value="ECO:0007669"/>
    <property type="project" value="UniProtKB-EC"/>
</dbReference>
<comment type="catalytic activity">
    <reaction evidence="7">
        <text>N-acetyl-L-glutamate 5-semialdehyde + phosphate + NADP(+) = N-acetyl-L-glutamyl 5-phosphate + NADPH + H(+)</text>
        <dbReference type="Rhea" id="RHEA:21588"/>
        <dbReference type="ChEBI" id="CHEBI:15378"/>
        <dbReference type="ChEBI" id="CHEBI:29123"/>
        <dbReference type="ChEBI" id="CHEBI:43474"/>
        <dbReference type="ChEBI" id="CHEBI:57783"/>
        <dbReference type="ChEBI" id="CHEBI:57936"/>
        <dbReference type="ChEBI" id="CHEBI:58349"/>
        <dbReference type="EC" id="1.2.1.38"/>
    </reaction>
</comment>
<dbReference type="GO" id="GO:0051287">
    <property type="term" value="F:NAD binding"/>
    <property type="evidence" value="ECO:0007669"/>
    <property type="project" value="InterPro"/>
</dbReference>
<evidence type="ECO:0000313" key="10">
    <source>
        <dbReference type="EMBL" id="OYD56219.1"/>
    </source>
</evidence>
<feature type="domain" description="Semialdehyde dehydrogenase NAD-binding" evidence="9">
    <location>
        <begin position="2"/>
        <end position="141"/>
    </location>
</feature>
<protein>
    <recommendedName>
        <fullName evidence="2">N-acetyl-gamma-glutamyl-phosphate reductase</fullName>
        <ecNumber evidence="2">1.2.1.38</ecNumber>
    </recommendedName>
</protein>
<dbReference type="NCBIfam" id="TIGR01850">
    <property type="entry name" value="argC"/>
    <property type="match status" value="1"/>
</dbReference>
<sequence>MEIGIIGATGYSGVELYRLLCGHPEKPAVTLFSSSKEGQYITDEYPQLTEITNKGMLHKLSADHIKKMDIVFSCAPSGVSTEILPPLLDAGIRVIDLAGDYRLKDSVLYEKWYKKPAPPERWLHEAVYGLSEWNKEKIQSAQLIANPGCYPTAVSLALLPLLKHNLIDPLTIIADAKSGLSGAGASLAKSAHYAQANENTVIYKMNQHQHIPEMEKNFASIGKTDVTMTFSTHLVPMTRGIMATIYSELEPGKSPQNVLRALQECYEKEHFVRVHPENTMLGTKQVYGSNYCDISFSFDERTGRLTLYSVIDNLLKGAAGQALHNMNIMMDLDET</sequence>
<keyword evidence="5" id="KW-0521">NADP</keyword>
<dbReference type="Gene3D" id="3.40.50.720">
    <property type="entry name" value="NAD(P)-binding Rossmann-like Domain"/>
    <property type="match status" value="1"/>
</dbReference>
<dbReference type="Pfam" id="PF01118">
    <property type="entry name" value="Semialdhyde_dh"/>
    <property type="match status" value="1"/>
</dbReference>
<gene>
    <name evidence="10" type="ORF">CGZ90_18655</name>
</gene>
<dbReference type="SUPFAM" id="SSF51735">
    <property type="entry name" value="NAD(P)-binding Rossmann-fold domains"/>
    <property type="match status" value="1"/>
</dbReference>
<dbReference type="InterPro" id="IPR000534">
    <property type="entry name" value="Semialdehyde_DH_NAD-bd"/>
</dbReference>
<organism evidence="10 11">
    <name type="scientific">Fictibacillus aquaticus</name>
    <dbReference type="NCBI Taxonomy" id="2021314"/>
    <lineage>
        <taxon>Bacteria</taxon>
        <taxon>Bacillati</taxon>
        <taxon>Bacillota</taxon>
        <taxon>Bacilli</taxon>
        <taxon>Bacillales</taxon>
        <taxon>Fictibacillaceae</taxon>
        <taxon>Fictibacillus</taxon>
    </lineage>
</organism>
<dbReference type="Gene3D" id="3.30.360.10">
    <property type="entry name" value="Dihydrodipicolinate Reductase, domain 2"/>
    <property type="match status" value="1"/>
</dbReference>
<feature type="non-terminal residue" evidence="10">
    <location>
        <position position="335"/>
    </location>
</feature>
<dbReference type="SUPFAM" id="SSF55347">
    <property type="entry name" value="Glyceraldehyde-3-phosphate dehydrogenase-like, C-terminal domain"/>
    <property type="match status" value="1"/>
</dbReference>
<dbReference type="RefSeq" id="WP_094254029.1">
    <property type="nucleotide sequence ID" value="NZ_NOII01000027.1"/>
</dbReference>
<evidence type="ECO:0000256" key="3">
    <source>
        <dbReference type="ARBA" id="ARBA00022571"/>
    </source>
</evidence>
<dbReference type="SMART" id="SM00859">
    <property type="entry name" value="Semialdhyde_dh"/>
    <property type="match status" value="1"/>
</dbReference>
<dbReference type="InterPro" id="IPR023013">
    <property type="entry name" value="AGPR_AS"/>
</dbReference>
<dbReference type="Pfam" id="PF22698">
    <property type="entry name" value="Semialdhyde_dhC_1"/>
    <property type="match status" value="1"/>
</dbReference>
<comment type="caution">
    <text evidence="10">The sequence shown here is derived from an EMBL/GenBank/DDBJ whole genome shotgun (WGS) entry which is preliminary data.</text>
</comment>
<dbReference type="CDD" id="cd17895">
    <property type="entry name" value="AGPR_1_N"/>
    <property type="match status" value="1"/>
</dbReference>
<dbReference type="Proteomes" id="UP000215059">
    <property type="component" value="Unassembled WGS sequence"/>
</dbReference>
<evidence type="ECO:0000256" key="6">
    <source>
        <dbReference type="ARBA" id="ARBA00023002"/>
    </source>
</evidence>
<dbReference type="FunFam" id="3.30.360.10:FF:000014">
    <property type="entry name" value="N-acetyl-gamma-glutamyl-phosphate reductase"/>
    <property type="match status" value="1"/>
</dbReference>
<dbReference type="PANTHER" id="PTHR32338">
    <property type="entry name" value="N-ACETYL-GAMMA-GLUTAMYL-PHOSPHATE REDUCTASE, CHLOROPLASTIC-RELATED-RELATED"/>
    <property type="match status" value="1"/>
</dbReference>
<dbReference type="EMBL" id="NOII01000027">
    <property type="protein sequence ID" value="OYD56219.1"/>
    <property type="molecule type" value="Genomic_DNA"/>
</dbReference>
<evidence type="ECO:0000256" key="7">
    <source>
        <dbReference type="ARBA" id="ARBA00050557"/>
    </source>
</evidence>
<dbReference type="HAMAP" id="MF_00150">
    <property type="entry name" value="ArgC_type1"/>
    <property type="match status" value="1"/>
</dbReference>
<evidence type="ECO:0000256" key="5">
    <source>
        <dbReference type="ARBA" id="ARBA00022857"/>
    </source>
</evidence>
<keyword evidence="4" id="KW-0028">Amino-acid biosynthesis</keyword>
<dbReference type="AlphaFoldDB" id="A0A235F4N5"/>
<evidence type="ECO:0000256" key="1">
    <source>
        <dbReference type="ARBA" id="ARBA00004862"/>
    </source>
</evidence>
<evidence type="ECO:0000259" key="9">
    <source>
        <dbReference type="SMART" id="SM00859"/>
    </source>
</evidence>
<comment type="pathway">
    <text evidence="1">Amino-acid biosynthesis; L-arginine biosynthesis; N(2)-acetyl-L-ornithine from L-glutamate: step 3/4.</text>
</comment>
<dbReference type="CDD" id="cd23934">
    <property type="entry name" value="AGPR_1_C"/>
    <property type="match status" value="1"/>
</dbReference>
<dbReference type="PROSITE" id="PS01224">
    <property type="entry name" value="ARGC"/>
    <property type="match status" value="1"/>
</dbReference>
<accession>A0A235F4N5</accession>
<evidence type="ECO:0000313" key="11">
    <source>
        <dbReference type="Proteomes" id="UP000215059"/>
    </source>
</evidence>
<proteinExistence type="inferred from homology"/>